<reference evidence="1" key="1">
    <citation type="submission" date="2024-03" db="EMBL/GenBank/DDBJ databases">
        <title>Whole genome sequecning of epiphytes from Marcgravia umbellata leaves.</title>
        <authorList>
            <person name="Kumar G."/>
            <person name="Savka M.A."/>
        </authorList>
    </citation>
    <scope>NUCLEOTIDE SEQUENCE</scope>
    <source>
        <strain evidence="1">RIT_BL5</strain>
    </source>
</reference>
<dbReference type="EMBL" id="JBBKAR010000039">
    <property type="protein sequence ID" value="MEJ8305176.1"/>
    <property type="molecule type" value="Genomic_DNA"/>
</dbReference>
<protein>
    <submittedName>
        <fullName evidence="1">TetR/AcrR family transcriptional regulator</fullName>
    </submittedName>
</protein>
<dbReference type="Proteomes" id="UP001380953">
    <property type="component" value="Unassembled WGS sequence"/>
</dbReference>
<evidence type="ECO:0000313" key="2">
    <source>
        <dbReference type="Proteomes" id="UP001380953"/>
    </source>
</evidence>
<gene>
    <name evidence="1" type="ORF">WKI47_14820</name>
</gene>
<evidence type="ECO:0000313" key="1">
    <source>
        <dbReference type="EMBL" id="MEJ8305176.1"/>
    </source>
</evidence>
<comment type="caution">
    <text evidence="1">The sequence shown here is derived from an EMBL/GenBank/DDBJ whole genome shotgun (WGS) entry which is preliminary data.</text>
</comment>
<sequence length="177" mass="19949">MEVFWTKGFHATSYEDLTRSTQVKKQSLYGVFKNKRELFLKSLALYREENLSILEKRIANETSPVRQLEAICETALYADDEARIRGCLIINTSLEFGSGDEDINREIIQMMQRTETMIEQAIRGGQAEGTITSRLSSRELALHLSNAINGAKMMEKSGASREEILGVLRTSIALIQA</sequence>
<proteinExistence type="predicted"/>
<name>A0ACC6PE41_9BACL</name>
<organism evidence="1 2">
    <name type="scientific">Saccharibacillus sacchari</name>
    <dbReference type="NCBI Taxonomy" id="456493"/>
    <lineage>
        <taxon>Bacteria</taxon>
        <taxon>Bacillati</taxon>
        <taxon>Bacillota</taxon>
        <taxon>Bacilli</taxon>
        <taxon>Bacillales</taxon>
        <taxon>Paenibacillaceae</taxon>
        <taxon>Saccharibacillus</taxon>
    </lineage>
</organism>
<keyword evidence="2" id="KW-1185">Reference proteome</keyword>
<accession>A0ACC6PE41</accession>